<comment type="caution">
    <text evidence="1">The sequence shown here is derived from an EMBL/GenBank/DDBJ whole genome shotgun (WGS) entry which is preliminary data.</text>
</comment>
<name>A0AC61RYP1_9FIRM</name>
<keyword evidence="2" id="KW-1185">Reference proteome</keyword>
<protein>
    <submittedName>
        <fullName evidence="1">LacI family transcriptional regulator</fullName>
    </submittedName>
</protein>
<evidence type="ECO:0000313" key="2">
    <source>
        <dbReference type="Proteomes" id="UP000304953"/>
    </source>
</evidence>
<organism evidence="1 2">
    <name type="scientific">Petralouisia muris</name>
    <dbReference type="NCBI Taxonomy" id="3032872"/>
    <lineage>
        <taxon>Bacteria</taxon>
        <taxon>Bacillati</taxon>
        <taxon>Bacillota</taxon>
        <taxon>Clostridia</taxon>
        <taxon>Lachnospirales</taxon>
        <taxon>Lachnospiraceae</taxon>
        <taxon>Petralouisia</taxon>
    </lineage>
</organism>
<reference evidence="1" key="1">
    <citation type="submission" date="2019-04" db="EMBL/GenBank/DDBJ databases">
        <title>Microbes associate with the intestines of laboratory mice.</title>
        <authorList>
            <person name="Navarre W."/>
            <person name="Wong E."/>
            <person name="Huang K."/>
            <person name="Tropini C."/>
            <person name="Ng K."/>
            <person name="Yu B."/>
        </authorList>
    </citation>
    <scope>NUCLEOTIDE SEQUENCE</scope>
    <source>
        <strain evidence="1">NM01_1-7b</strain>
    </source>
</reference>
<gene>
    <name evidence="1" type="ORF">E5329_06615</name>
</gene>
<dbReference type="Proteomes" id="UP000304953">
    <property type="component" value="Unassembled WGS sequence"/>
</dbReference>
<dbReference type="EMBL" id="SRYA01000010">
    <property type="protein sequence ID" value="TGY97116.1"/>
    <property type="molecule type" value="Genomic_DNA"/>
</dbReference>
<evidence type="ECO:0000313" key="1">
    <source>
        <dbReference type="EMBL" id="TGY97116.1"/>
    </source>
</evidence>
<proteinExistence type="predicted"/>
<sequence>MGHTKEHEKKLTITDVAKALGVSKTTVSRAISGKGRIGSETKERVLEYIQEHNYKPNVLAKGLAQLKTFNIGILLPEDYTVVDLPFFQTCLIGVQETAVSMDYDVLLTMGKENDCTQLARMVENHKVDGVILMRTFTKDPHIEYLKSQGIPFLTVGSTYYQGVVQVDNDHQSACRELISILLLKGMKRIGLIGGIESHVVTQSRLQGYVDACKMAGVPIDKSIIHVNVEKDMMIELGVEKLLENGVDCIVCLDDAVCIHVLNKLRKESISVPKEMKVASFYDSSILENNLPSITSLYFDARELGNVACKTLLEIIEGNQVKMRTLLGYEVILKESTK</sequence>
<accession>A0AC61RYP1</accession>